<proteinExistence type="predicted"/>
<reference evidence="3 4" key="1">
    <citation type="submission" date="2018-10" db="EMBL/GenBank/DDBJ databases">
        <authorList>
            <person name="Chen W.-M."/>
        </authorList>
    </citation>
    <scope>NUCLEOTIDE SEQUENCE [LARGE SCALE GENOMIC DNA]</scope>
    <source>
        <strain evidence="3 4">THS-13</strain>
    </source>
</reference>
<evidence type="ECO:0000313" key="4">
    <source>
        <dbReference type="Proteomes" id="UP000282106"/>
    </source>
</evidence>
<comment type="caution">
    <text evidence="3">The sequence shown here is derived from an EMBL/GenBank/DDBJ whole genome shotgun (WGS) entry which is preliminary data.</text>
</comment>
<dbReference type="RefSeq" id="WP_123210161.1">
    <property type="nucleotide sequence ID" value="NZ_RJVO01000001.1"/>
</dbReference>
<gene>
    <name evidence="3" type="ORF">ED208_01930</name>
</gene>
<dbReference type="EMBL" id="RJVO01000001">
    <property type="protein sequence ID" value="ROH93306.1"/>
    <property type="molecule type" value="Genomic_DNA"/>
</dbReference>
<feature type="transmembrane region" description="Helical" evidence="1">
    <location>
        <begin position="157"/>
        <end position="177"/>
    </location>
</feature>
<feature type="transmembrane region" description="Helical" evidence="1">
    <location>
        <begin position="12"/>
        <end position="33"/>
    </location>
</feature>
<dbReference type="AlphaFoldDB" id="A0A3N0VKL2"/>
<keyword evidence="1" id="KW-0812">Transmembrane</keyword>
<keyword evidence="1" id="KW-0472">Membrane</keyword>
<keyword evidence="1" id="KW-1133">Transmembrane helix</keyword>
<evidence type="ECO:0000259" key="2">
    <source>
        <dbReference type="Pfam" id="PF13548"/>
    </source>
</evidence>
<evidence type="ECO:0000256" key="1">
    <source>
        <dbReference type="SAM" id="Phobius"/>
    </source>
</evidence>
<dbReference type="InParanoid" id="A0A3N0VKL2"/>
<evidence type="ECO:0000313" key="3">
    <source>
        <dbReference type="EMBL" id="ROH93306.1"/>
    </source>
</evidence>
<accession>A0A3N0VKL2</accession>
<dbReference type="Proteomes" id="UP000282106">
    <property type="component" value="Unassembled WGS sequence"/>
</dbReference>
<dbReference type="Pfam" id="PF13548">
    <property type="entry name" value="DUF4126"/>
    <property type="match status" value="1"/>
</dbReference>
<name>A0A3N0VKL2_9GAMM</name>
<keyword evidence="4" id="KW-1185">Reference proteome</keyword>
<organism evidence="3 4">
    <name type="scientific">Stagnimonas aquatica</name>
    <dbReference type="NCBI Taxonomy" id="2689987"/>
    <lineage>
        <taxon>Bacteria</taxon>
        <taxon>Pseudomonadati</taxon>
        <taxon>Pseudomonadota</taxon>
        <taxon>Gammaproteobacteria</taxon>
        <taxon>Nevskiales</taxon>
        <taxon>Nevskiaceae</taxon>
        <taxon>Stagnimonas</taxon>
    </lineage>
</organism>
<feature type="transmembrane region" description="Helical" evidence="1">
    <location>
        <begin position="45"/>
        <end position="65"/>
    </location>
</feature>
<feature type="domain" description="DUF4126" evidence="2">
    <location>
        <begin position="9"/>
        <end position="178"/>
    </location>
</feature>
<dbReference type="InterPro" id="IPR025196">
    <property type="entry name" value="DUF4126"/>
</dbReference>
<protein>
    <submittedName>
        <fullName evidence="3">DUF4126 domain-containing protein</fullName>
    </submittedName>
</protein>
<sequence length="202" mass="21118">MNTLQLVSLAAALGWASGLRLYAVLFAVGLVGYCDWAPLPSGLEVLAHPWVLLASGLMLVVEFTADKVPWFDSLWDAVHTFIRIPAGALLAAGVFGEAGGASELVAAIVGGSLAAGSHLTKAGTRALANQSPEPLSNWSLSLGEDALVGGGLVLAFLHPWLFLALLGLLILLALWLLPRLWRALRGLLAKLSGKRPEVSSAP</sequence>